<evidence type="ECO:0000256" key="6">
    <source>
        <dbReference type="RuleBase" id="RU000461"/>
    </source>
</evidence>
<evidence type="ECO:0000256" key="3">
    <source>
        <dbReference type="ARBA" id="ARBA00023002"/>
    </source>
</evidence>
<name>A0A8H3X5Z1_GIGMA</name>
<protein>
    <submittedName>
        <fullName evidence="8">Cytochrome p450</fullName>
    </submittedName>
</protein>
<keyword evidence="4 5" id="KW-0408">Iron</keyword>
<dbReference type="Pfam" id="PF00067">
    <property type="entry name" value="p450"/>
    <property type="match status" value="1"/>
</dbReference>
<dbReference type="InterPro" id="IPR001128">
    <property type="entry name" value="Cyt_P450"/>
</dbReference>
<sequence>MSTVIQTLQRLNITAFDIFIIFLLSFVSYIIFLAIKYPDHAVGTKPRKDLAGPKGVPIFGNFFSLLRRKSYIQYEQDLVNKYGPIFTFTIPKLSRNIVSNDPQTIEHILKMEFDNYGKSHTLHDIAYDMFGDGIFVVNGYKWKFQRRIASQLFLGKNFRNLIYTSITEKSKAVLNILKNHADSGKSIDLQDLFYRFTMDTFGDMSFSVDFGCLTHSEKKSQFVISFDYAQDAIFRRFVNPLWRFTEKFSETGQQLRKACKYIDDYIYNMINNHRSELENKKKKVNNLLTLFINAVDDDGKKLNDKELRDVILNLILAGRDTTAQALSWMMYSIMTNQSVEELLLQEINTILSVEMPIPSYDDSKLFKYTTATFYETLRLYPIVPVNGKYCFKDNVLPNNTPIFAGEYVEYNLYIMGRDEKIWGEDAKQFNPKRFLDSEDGLRPNKFKFASFHAGPRACLGQQFATLEVIILVAMMFKEFKFELVPGQKSPPEFRDAFSFPMKDPLMTKVSYRTKL</sequence>
<dbReference type="SUPFAM" id="SSF48264">
    <property type="entry name" value="Cytochrome P450"/>
    <property type="match status" value="1"/>
</dbReference>
<gene>
    <name evidence="8" type="ORF">F8M41_008609</name>
</gene>
<dbReference type="OrthoDB" id="1470350at2759"/>
<dbReference type="EMBL" id="WTPW01001906">
    <property type="protein sequence ID" value="KAF0408124.1"/>
    <property type="molecule type" value="Genomic_DNA"/>
</dbReference>
<dbReference type="PRINTS" id="PR00385">
    <property type="entry name" value="P450"/>
</dbReference>
<evidence type="ECO:0000256" key="7">
    <source>
        <dbReference type="SAM" id="Phobius"/>
    </source>
</evidence>
<reference evidence="8 9" key="1">
    <citation type="journal article" date="2019" name="Environ. Microbiol.">
        <title>At the nexus of three kingdoms: the genome of the mycorrhizal fungus Gigaspora margarita provides insights into plant, endobacterial and fungal interactions.</title>
        <authorList>
            <person name="Venice F."/>
            <person name="Ghignone S."/>
            <person name="Salvioli di Fossalunga A."/>
            <person name="Amselem J."/>
            <person name="Novero M."/>
            <person name="Xianan X."/>
            <person name="Sedzielewska Toro K."/>
            <person name="Morin E."/>
            <person name="Lipzen A."/>
            <person name="Grigoriev I.V."/>
            <person name="Henrissat B."/>
            <person name="Martin F.M."/>
            <person name="Bonfante P."/>
        </authorList>
    </citation>
    <scope>NUCLEOTIDE SEQUENCE [LARGE SCALE GENOMIC DNA]</scope>
    <source>
        <strain evidence="8 9">BEG34</strain>
    </source>
</reference>
<dbReference type="GO" id="GO:0016705">
    <property type="term" value="F:oxidoreductase activity, acting on paired donors, with incorporation or reduction of molecular oxygen"/>
    <property type="evidence" value="ECO:0007669"/>
    <property type="project" value="InterPro"/>
</dbReference>
<keyword evidence="2 5" id="KW-0479">Metal-binding</keyword>
<comment type="caution">
    <text evidence="8">The sequence shown here is derived from an EMBL/GenBank/DDBJ whole genome shotgun (WGS) entry which is preliminary data.</text>
</comment>
<keyword evidence="7" id="KW-0812">Transmembrane</keyword>
<dbReference type="GO" id="GO:0020037">
    <property type="term" value="F:heme binding"/>
    <property type="evidence" value="ECO:0007669"/>
    <property type="project" value="InterPro"/>
</dbReference>
<keyword evidence="9" id="KW-1185">Reference proteome</keyword>
<dbReference type="AlphaFoldDB" id="A0A8H3X5Z1"/>
<dbReference type="PRINTS" id="PR00463">
    <property type="entry name" value="EP450I"/>
</dbReference>
<keyword evidence="5 6" id="KW-0349">Heme</keyword>
<organism evidence="8 9">
    <name type="scientific">Gigaspora margarita</name>
    <dbReference type="NCBI Taxonomy" id="4874"/>
    <lineage>
        <taxon>Eukaryota</taxon>
        <taxon>Fungi</taxon>
        <taxon>Fungi incertae sedis</taxon>
        <taxon>Mucoromycota</taxon>
        <taxon>Glomeromycotina</taxon>
        <taxon>Glomeromycetes</taxon>
        <taxon>Diversisporales</taxon>
        <taxon>Gigasporaceae</taxon>
        <taxon>Gigaspora</taxon>
    </lineage>
</organism>
<dbReference type="GO" id="GO:0006629">
    <property type="term" value="P:lipid metabolic process"/>
    <property type="evidence" value="ECO:0007669"/>
    <property type="project" value="UniProtKB-ARBA"/>
</dbReference>
<dbReference type="InterPro" id="IPR002401">
    <property type="entry name" value="Cyt_P450_E_grp-I"/>
</dbReference>
<keyword evidence="7" id="KW-0472">Membrane</keyword>
<comment type="similarity">
    <text evidence="1 6">Belongs to the cytochrome P450 family.</text>
</comment>
<dbReference type="PANTHER" id="PTHR24296">
    <property type="entry name" value="CYTOCHROME P450"/>
    <property type="match status" value="1"/>
</dbReference>
<proteinExistence type="inferred from homology"/>
<evidence type="ECO:0000313" key="8">
    <source>
        <dbReference type="EMBL" id="KAF0408124.1"/>
    </source>
</evidence>
<dbReference type="GO" id="GO:0004497">
    <property type="term" value="F:monooxygenase activity"/>
    <property type="evidence" value="ECO:0007669"/>
    <property type="project" value="UniProtKB-KW"/>
</dbReference>
<keyword evidence="7" id="KW-1133">Transmembrane helix</keyword>
<comment type="cofactor">
    <cofactor evidence="5">
        <name>heme</name>
        <dbReference type="ChEBI" id="CHEBI:30413"/>
    </cofactor>
</comment>
<evidence type="ECO:0000256" key="1">
    <source>
        <dbReference type="ARBA" id="ARBA00010617"/>
    </source>
</evidence>
<dbReference type="Gene3D" id="1.10.630.10">
    <property type="entry name" value="Cytochrome P450"/>
    <property type="match status" value="1"/>
</dbReference>
<feature type="binding site" description="axial binding residue" evidence="5">
    <location>
        <position position="458"/>
    </location>
    <ligand>
        <name>heme</name>
        <dbReference type="ChEBI" id="CHEBI:30413"/>
    </ligand>
    <ligandPart>
        <name>Fe</name>
        <dbReference type="ChEBI" id="CHEBI:18248"/>
    </ligandPart>
</feature>
<accession>A0A8H3X5Z1</accession>
<dbReference type="InterPro" id="IPR036396">
    <property type="entry name" value="Cyt_P450_sf"/>
</dbReference>
<dbReference type="GO" id="GO:0005506">
    <property type="term" value="F:iron ion binding"/>
    <property type="evidence" value="ECO:0007669"/>
    <property type="project" value="InterPro"/>
</dbReference>
<evidence type="ECO:0000313" key="9">
    <source>
        <dbReference type="Proteomes" id="UP000439903"/>
    </source>
</evidence>
<dbReference type="Proteomes" id="UP000439903">
    <property type="component" value="Unassembled WGS sequence"/>
</dbReference>
<evidence type="ECO:0000256" key="4">
    <source>
        <dbReference type="ARBA" id="ARBA00023004"/>
    </source>
</evidence>
<keyword evidence="3 6" id="KW-0560">Oxidoreductase</keyword>
<evidence type="ECO:0000256" key="5">
    <source>
        <dbReference type="PIRSR" id="PIRSR602401-1"/>
    </source>
</evidence>
<feature type="transmembrane region" description="Helical" evidence="7">
    <location>
        <begin position="12"/>
        <end position="35"/>
    </location>
</feature>
<keyword evidence="6" id="KW-0503">Monooxygenase</keyword>
<dbReference type="InterPro" id="IPR017972">
    <property type="entry name" value="Cyt_P450_CS"/>
</dbReference>
<dbReference type="PROSITE" id="PS00086">
    <property type="entry name" value="CYTOCHROME_P450"/>
    <property type="match status" value="1"/>
</dbReference>
<evidence type="ECO:0000256" key="2">
    <source>
        <dbReference type="ARBA" id="ARBA00022723"/>
    </source>
</evidence>